<dbReference type="EMBL" id="PGCI01000363">
    <property type="protein sequence ID" value="PLW28485.1"/>
    <property type="molecule type" value="Genomic_DNA"/>
</dbReference>
<evidence type="ECO:0000313" key="2">
    <source>
        <dbReference type="EMBL" id="PLW28485.1"/>
    </source>
</evidence>
<dbReference type="Proteomes" id="UP000235392">
    <property type="component" value="Unassembled WGS sequence"/>
</dbReference>
<evidence type="ECO:0000256" key="1">
    <source>
        <dbReference type="SAM" id="MobiDB-lite"/>
    </source>
</evidence>
<proteinExistence type="predicted"/>
<gene>
    <name evidence="2" type="ORF">PCASD_17465</name>
</gene>
<accession>A0A2N5TSK4</accession>
<feature type="compositionally biased region" description="Low complexity" evidence="1">
    <location>
        <begin position="43"/>
        <end position="63"/>
    </location>
</feature>
<dbReference type="AlphaFoldDB" id="A0A2N5TSK4"/>
<protein>
    <submittedName>
        <fullName evidence="2">Uncharacterized protein</fullName>
    </submittedName>
</protein>
<reference evidence="2 3" key="1">
    <citation type="submission" date="2017-11" db="EMBL/GenBank/DDBJ databases">
        <title>De novo assembly and phasing of dikaryotic genomes from two isolates of Puccinia coronata f. sp. avenae, the causal agent of oat crown rust.</title>
        <authorList>
            <person name="Miller M.E."/>
            <person name="Zhang Y."/>
            <person name="Omidvar V."/>
            <person name="Sperschneider J."/>
            <person name="Schwessinger B."/>
            <person name="Raley C."/>
            <person name="Palmer J.M."/>
            <person name="Garnica D."/>
            <person name="Upadhyaya N."/>
            <person name="Rathjen J."/>
            <person name="Taylor J.M."/>
            <person name="Park R.F."/>
            <person name="Dodds P.N."/>
            <person name="Hirsch C.D."/>
            <person name="Kianian S.F."/>
            <person name="Figueroa M."/>
        </authorList>
    </citation>
    <scope>NUCLEOTIDE SEQUENCE [LARGE SCALE GENOMIC DNA]</scope>
    <source>
        <strain evidence="2">12SD80</strain>
    </source>
</reference>
<feature type="region of interest" description="Disordered" evidence="1">
    <location>
        <begin position="43"/>
        <end position="95"/>
    </location>
</feature>
<evidence type="ECO:0000313" key="3">
    <source>
        <dbReference type="Proteomes" id="UP000235392"/>
    </source>
</evidence>
<feature type="compositionally biased region" description="Polar residues" evidence="1">
    <location>
        <begin position="64"/>
        <end position="81"/>
    </location>
</feature>
<sequence>MTLIPTRHARFSELMFPGIGSFPPSVDEELDFDDDNFFDCFINGTSASPSSPSATPTPASPASNSGVASPLTEFNTPSSSPAKLEDPPAVSLSAPPRHEIIGDVCPTNIIDGPRRPCA</sequence>
<name>A0A2N5TSK4_9BASI</name>
<comment type="caution">
    <text evidence="2">The sequence shown here is derived from an EMBL/GenBank/DDBJ whole genome shotgun (WGS) entry which is preliminary data.</text>
</comment>
<organism evidence="2 3">
    <name type="scientific">Puccinia coronata f. sp. avenae</name>
    <dbReference type="NCBI Taxonomy" id="200324"/>
    <lineage>
        <taxon>Eukaryota</taxon>
        <taxon>Fungi</taxon>
        <taxon>Dikarya</taxon>
        <taxon>Basidiomycota</taxon>
        <taxon>Pucciniomycotina</taxon>
        <taxon>Pucciniomycetes</taxon>
        <taxon>Pucciniales</taxon>
        <taxon>Pucciniaceae</taxon>
        <taxon>Puccinia</taxon>
    </lineage>
</organism>